<dbReference type="PANTHER" id="PTHR42886">
    <property type="entry name" value="RE40534P-RELATED"/>
    <property type="match status" value="1"/>
</dbReference>
<sequence length="249" mass="26985">MKLWTADGLTLDARRHPGDGPVVVLAHGITGDLTENGLFDVLTERLTGHGFEVLRFSFRGHGASAGRPRDMTIAGERLDLRAAVDWAAARGRGVAVVASSFGAVSTTLSLPELGDRLSGVVLWQPVLDLRATFLEPSLPRGRALYGDRSSLRDNGFLDIEGRFELGAELFEEFARLDPRAAFLASMVPALVLHGDADEHVPYEVARDAALARNHTSWRTISGAGHGFREAAGEVLDRTVDWLVAYCGER</sequence>
<organism evidence="2 3">
    <name type="scientific">Amycolatopsis thermoflava</name>
    <dbReference type="NCBI Taxonomy" id="84480"/>
    <lineage>
        <taxon>Bacteria</taxon>
        <taxon>Bacillati</taxon>
        <taxon>Actinomycetota</taxon>
        <taxon>Actinomycetes</taxon>
        <taxon>Pseudonocardiales</taxon>
        <taxon>Pseudonocardiaceae</taxon>
        <taxon>Amycolatopsis</taxon>
        <taxon>Amycolatopsis methanolica group</taxon>
    </lineage>
</organism>
<dbReference type="GO" id="GO:0016787">
    <property type="term" value="F:hydrolase activity"/>
    <property type="evidence" value="ECO:0007669"/>
    <property type="project" value="UniProtKB-KW"/>
</dbReference>
<reference evidence="2 3" key="1">
    <citation type="submission" date="2018-11" db="EMBL/GenBank/DDBJ databases">
        <title>Sequencing the genomes of 1000 actinobacteria strains.</title>
        <authorList>
            <person name="Klenk H.-P."/>
        </authorList>
    </citation>
    <scope>NUCLEOTIDE SEQUENCE [LARGE SCALE GENOMIC DNA]</scope>
    <source>
        <strain evidence="2 3">DSM 44348</strain>
    </source>
</reference>
<proteinExistence type="predicted"/>
<evidence type="ECO:0000313" key="3">
    <source>
        <dbReference type="Proteomes" id="UP000274843"/>
    </source>
</evidence>
<comment type="caution">
    <text evidence="2">The sequence shown here is derived from an EMBL/GenBank/DDBJ whole genome shotgun (WGS) entry which is preliminary data.</text>
</comment>
<dbReference type="RefSeq" id="WP_123686720.1">
    <property type="nucleotide sequence ID" value="NZ_RKHY01000001.1"/>
</dbReference>
<dbReference type="PANTHER" id="PTHR42886:SF29">
    <property type="entry name" value="PUMMELIG, ISOFORM A"/>
    <property type="match status" value="1"/>
</dbReference>
<gene>
    <name evidence="2" type="ORF">EDD35_7283</name>
</gene>
<dbReference type="Proteomes" id="UP000274843">
    <property type="component" value="Unassembled WGS sequence"/>
</dbReference>
<keyword evidence="2" id="KW-0378">Hydrolase</keyword>
<dbReference type="Gene3D" id="3.40.50.1820">
    <property type="entry name" value="alpha/beta hydrolase"/>
    <property type="match status" value="1"/>
</dbReference>
<dbReference type="SUPFAM" id="SSF53474">
    <property type="entry name" value="alpha/beta-Hydrolases"/>
    <property type="match status" value="1"/>
</dbReference>
<dbReference type="EMBL" id="RKHY01000001">
    <property type="protein sequence ID" value="ROS44832.1"/>
    <property type="molecule type" value="Genomic_DNA"/>
</dbReference>
<accession>A0A3N2H7D1</accession>
<keyword evidence="3" id="KW-1185">Reference proteome</keyword>
<protein>
    <submittedName>
        <fullName evidence="2">Alpha/beta hydrolase family protein</fullName>
    </submittedName>
</protein>
<evidence type="ECO:0000259" key="1">
    <source>
        <dbReference type="Pfam" id="PF12697"/>
    </source>
</evidence>
<dbReference type="InterPro" id="IPR000073">
    <property type="entry name" value="AB_hydrolase_1"/>
</dbReference>
<dbReference type="Pfam" id="PF12697">
    <property type="entry name" value="Abhydrolase_6"/>
    <property type="match status" value="1"/>
</dbReference>
<evidence type="ECO:0000313" key="2">
    <source>
        <dbReference type="EMBL" id="ROS44832.1"/>
    </source>
</evidence>
<dbReference type="GeneID" id="301848519"/>
<dbReference type="InterPro" id="IPR029058">
    <property type="entry name" value="AB_hydrolase_fold"/>
</dbReference>
<dbReference type="AlphaFoldDB" id="A0A3N2H7D1"/>
<name>A0A3N2H7D1_9PSEU</name>
<feature type="domain" description="AB hydrolase-1" evidence="1">
    <location>
        <begin position="23"/>
        <end position="235"/>
    </location>
</feature>